<dbReference type="EMBL" id="BARV01008124">
    <property type="protein sequence ID" value="GAI16575.1"/>
    <property type="molecule type" value="Genomic_DNA"/>
</dbReference>
<protein>
    <recommendedName>
        <fullName evidence="4">Methyltransferase type 11 domain-containing protein</fullName>
    </recommendedName>
</protein>
<evidence type="ECO:0000313" key="5">
    <source>
        <dbReference type="EMBL" id="GAI16575.1"/>
    </source>
</evidence>
<sequence>MFKDYKWLSPTFKRTQTIVKPMLKMLQVEGSNLKVLDIGCGDGVVSELLIKSGNEVWGIDQNPEALKEAEKRGVKIFEGSLEKDFLFKNESFDVVWCSRTLEHIFHTEHFLKECHRILKAKGALIITADNIVSLPNRIRVFLGFYPLQVAPSENYPRFTDHVRCFTKGTFKELLKRAGFKIEKFTSDFICFNFGQYNLPPRLILHLLY</sequence>
<dbReference type="PANTHER" id="PTHR43464">
    <property type="entry name" value="METHYLTRANSFERASE"/>
    <property type="match status" value="1"/>
</dbReference>
<feature type="domain" description="Methyltransferase type 11" evidence="4">
    <location>
        <begin position="36"/>
        <end position="126"/>
    </location>
</feature>
<dbReference type="AlphaFoldDB" id="X1MPH5"/>
<dbReference type="GO" id="GO:0008757">
    <property type="term" value="F:S-adenosylmethionine-dependent methyltransferase activity"/>
    <property type="evidence" value="ECO:0007669"/>
    <property type="project" value="InterPro"/>
</dbReference>
<accession>X1MPH5</accession>
<dbReference type="InterPro" id="IPR013216">
    <property type="entry name" value="Methyltransf_11"/>
</dbReference>
<dbReference type="Pfam" id="PF08241">
    <property type="entry name" value="Methyltransf_11"/>
    <property type="match status" value="1"/>
</dbReference>
<evidence type="ECO:0000259" key="4">
    <source>
        <dbReference type="Pfam" id="PF08241"/>
    </source>
</evidence>
<comment type="caution">
    <text evidence="5">The sequence shown here is derived from an EMBL/GenBank/DDBJ whole genome shotgun (WGS) entry which is preliminary data.</text>
</comment>
<proteinExistence type="predicted"/>
<dbReference type="PANTHER" id="PTHR43464:SF19">
    <property type="entry name" value="UBIQUINONE BIOSYNTHESIS O-METHYLTRANSFERASE, MITOCHONDRIAL"/>
    <property type="match status" value="1"/>
</dbReference>
<keyword evidence="3" id="KW-0949">S-adenosyl-L-methionine</keyword>
<dbReference type="Gene3D" id="3.40.50.150">
    <property type="entry name" value="Vaccinia Virus protein VP39"/>
    <property type="match status" value="1"/>
</dbReference>
<organism evidence="5">
    <name type="scientific">marine sediment metagenome</name>
    <dbReference type="NCBI Taxonomy" id="412755"/>
    <lineage>
        <taxon>unclassified sequences</taxon>
        <taxon>metagenomes</taxon>
        <taxon>ecological metagenomes</taxon>
    </lineage>
</organism>
<evidence type="ECO:0000256" key="3">
    <source>
        <dbReference type="ARBA" id="ARBA00022691"/>
    </source>
</evidence>
<dbReference type="GO" id="GO:0032259">
    <property type="term" value="P:methylation"/>
    <property type="evidence" value="ECO:0007669"/>
    <property type="project" value="UniProtKB-KW"/>
</dbReference>
<name>X1MPH5_9ZZZZ</name>
<keyword evidence="2" id="KW-0808">Transferase</keyword>
<dbReference type="SUPFAM" id="SSF53335">
    <property type="entry name" value="S-adenosyl-L-methionine-dependent methyltransferases"/>
    <property type="match status" value="1"/>
</dbReference>
<dbReference type="CDD" id="cd02440">
    <property type="entry name" value="AdoMet_MTases"/>
    <property type="match status" value="1"/>
</dbReference>
<evidence type="ECO:0000256" key="2">
    <source>
        <dbReference type="ARBA" id="ARBA00022679"/>
    </source>
</evidence>
<reference evidence="5" key="1">
    <citation type="journal article" date="2014" name="Front. Microbiol.">
        <title>High frequency of phylogenetically diverse reductive dehalogenase-homologous genes in deep subseafloor sedimentary metagenomes.</title>
        <authorList>
            <person name="Kawai M."/>
            <person name="Futagami T."/>
            <person name="Toyoda A."/>
            <person name="Takaki Y."/>
            <person name="Nishi S."/>
            <person name="Hori S."/>
            <person name="Arai W."/>
            <person name="Tsubouchi T."/>
            <person name="Morono Y."/>
            <person name="Uchiyama I."/>
            <person name="Ito T."/>
            <person name="Fujiyama A."/>
            <person name="Inagaki F."/>
            <person name="Takami H."/>
        </authorList>
    </citation>
    <scope>NUCLEOTIDE SEQUENCE</scope>
    <source>
        <strain evidence="5">Expedition CK06-06</strain>
    </source>
</reference>
<keyword evidence="1" id="KW-0489">Methyltransferase</keyword>
<dbReference type="InterPro" id="IPR029063">
    <property type="entry name" value="SAM-dependent_MTases_sf"/>
</dbReference>
<gene>
    <name evidence="5" type="ORF">S06H3_16420</name>
</gene>
<evidence type="ECO:0000256" key="1">
    <source>
        <dbReference type="ARBA" id="ARBA00022603"/>
    </source>
</evidence>